<reference evidence="1" key="1">
    <citation type="submission" date="2020-04" db="EMBL/GenBank/DDBJ databases">
        <authorList>
            <person name="Alioto T."/>
            <person name="Alioto T."/>
            <person name="Gomez Garrido J."/>
        </authorList>
    </citation>
    <scope>NUCLEOTIDE SEQUENCE</scope>
    <source>
        <strain evidence="1">A484AB</strain>
    </source>
</reference>
<proteinExistence type="predicted"/>
<dbReference type="Proteomes" id="UP001152795">
    <property type="component" value="Unassembled WGS sequence"/>
</dbReference>
<keyword evidence="2" id="KW-1185">Reference proteome</keyword>
<name>A0A6S7IH25_PARCT</name>
<comment type="caution">
    <text evidence="1">The sequence shown here is derived from an EMBL/GenBank/DDBJ whole genome shotgun (WGS) entry which is preliminary data.</text>
</comment>
<evidence type="ECO:0000313" key="1">
    <source>
        <dbReference type="EMBL" id="CAB4016937.1"/>
    </source>
</evidence>
<accession>A0A6S7IH25</accession>
<organism evidence="1 2">
    <name type="scientific">Paramuricea clavata</name>
    <name type="common">Red gorgonian</name>
    <name type="synonym">Violescent sea-whip</name>
    <dbReference type="NCBI Taxonomy" id="317549"/>
    <lineage>
        <taxon>Eukaryota</taxon>
        <taxon>Metazoa</taxon>
        <taxon>Cnidaria</taxon>
        <taxon>Anthozoa</taxon>
        <taxon>Octocorallia</taxon>
        <taxon>Malacalcyonacea</taxon>
        <taxon>Plexauridae</taxon>
        <taxon>Paramuricea</taxon>
    </lineage>
</organism>
<dbReference type="OrthoDB" id="5982475at2759"/>
<dbReference type="AlphaFoldDB" id="A0A6S7IH25"/>
<protein>
    <submittedName>
        <fullName evidence="1">Uncharacterized protein</fullName>
    </submittedName>
</protein>
<evidence type="ECO:0000313" key="2">
    <source>
        <dbReference type="Proteomes" id="UP001152795"/>
    </source>
</evidence>
<gene>
    <name evidence="1" type="ORF">PACLA_8A076145</name>
</gene>
<sequence length="238" mass="26793">MMCSTVDGFEIWGGATACHILEYHANIDIIKQFCYYKDQSDAYVVRPFPSMLKCGVIIPFGLDLMSFDTKHLQGFSRSLEILTYMRKAVKTFGLRCGNECSPNEGCNELSMILIPWDGEVLPSEATVLGDIFHFHPEILECCISDTCVRTEKLYFHVGSEHDEEIDDEPCLNGVFGTTDSIEKNTDEEQEFFTWLQNIMVPSCTYIAGEGKLNPVVEFFMTTLAPGWVGGILTGECWT</sequence>
<dbReference type="EMBL" id="CACRXK020009324">
    <property type="protein sequence ID" value="CAB4016937.1"/>
    <property type="molecule type" value="Genomic_DNA"/>
</dbReference>